<dbReference type="Proteomes" id="UP000325466">
    <property type="component" value="Unassembled WGS sequence"/>
</dbReference>
<keyword evidence="2" id="KW-1185">Reference proteome</keyword>
<protein>
    <recommendedName>
        <fullName evidence="3">Helix-turn-helix domain-containing protein</fullName>
    </recommendedName>
</protein>
<sequence length="147" mass="15597">MSTDRQIRNNPPRPPVDVLAPGLVLVSGPALAAVEYAIRVAQDARRRNGLRPSRDLELLAASVSAAGQTDIGAAQSDETENVAEVCPEDGDWITSDQAAGLLGCTPRQARRLAPLLGGRLTGGRWLIDRLAVEEHRAGRRLSEGTAA</sequence>
<proteinExistence type="predicted"/>
<dbReference type="EMBL" id="BLAH01000086">
    <property type="protein sequence ID" value="GES37484.1"/>
    <property type="molecule type" value="Genomic_DNA"/>
</dbReference>
<organism evidence="1 2">
    <name type="scientific">Rhodococcus aetherivorans</name>
    <dbReference type="NCBI Taxonomy" id="191292"/>
    <lineage>
        <taxon>Bacteria</taxon>
        <taxon>Bacillati</taxon>
        <taxon>Actinomycetota</taxon>
        <taxon>Actinomycetes</taxon>
        <taxon>Mycobacteriales</taxon>
        <taxon>Nocardiaceae</taxon>
        <taxon>Rhodococcus</taxon>
    </lineage>
</organism>
<gene>
    <name evidence="1" type="ORF">RAJCM14343_2739</name>
</gene>
<comment type="caution">
    <text evidence="1">The sequence shown here is derived from an EMBL/GenBank/DDBJ whole genome shotgun (WGS) entry which is preliminary data.</text>
</comment>
<dbReference type="RefSeq" id="WP_043797731.1">
    <property type="nucleotide sequence ID" value="NZ_BAAAYP010000042.1"/>
</dbReference>
<name>A0ABQ0YM09_9NOCA</name>
<reference evidence="1 2" key="1">
    <citation type="journal article" date="2018" name="Biodegradation">
        <title>1,4-Dioxane degradation characteristics of Rhodococcus aetherivorans JCM 14343.</title>
        <authorList>
            <person name="Inoue D."/>
            <person name="Tsunoda T."/>
            <person name="Yamamoto N."/>
            <person name="Ike M."/>
            <person name="Sei K."/>
        </authorList>
    </citation>
    <scope>NUCLEOTIDE SEQUENCE [LARGE SCALE GENOMIC DNA]</scope>
    <source>
        <strain evidence="1 2">JCM 14343</strain>
    </source>
</reference>
<evidence type="ECO:0000313" key="1">
    <source>
        <dbReference type="EMBL" id="GES37484.1"/>
    </source>
</evidence>
<evidence type="ECO:0000313" key="2">
    <source>
        <dbReference type="Proteomes" id="UP000325466"/>
    </source>
</evidence>
<evidence type="ECO:0008006" key="3">
    <source>
        <dbReference type="Google" id="ProtNLM"/>
    </source>
</evidence>
<accession>A0ABQ0YM09</accession>